<dbReference type="AlphaFoldDB" id="A0A8H6TL92"/>
<feature type="compositionally biased region" description="Basic and acidic residues" evidence="6">
    <location>
        <begin position="147"/>
        <end position="178"/>
    </location>
</feature>
<dbReference type="OrthoDB" id="3018897at2759"/>
<dbReference type="EMBL" id="JACAZE010000004">
    <property type="protein sequence ID" value="KAF7318742.1"/>
    <property type="molecule type" value="Genomic_DNA"/>
</dbReference>
<keyword evidence="5" id="KW-0539">Nucleus</keyword>
<accession>A0A8H6TL92</accession>
<protein>
    <submittedName>
        <fullName evidence="7">Uncharacterized protein</fullName>
    </submittedName>
</protein>
<feature type="region of interest" description="Disordered" evidence="6">
    <location>
        <begin position="147"/>
        <end position="231"/>
    </location>
</feature>
<dbReference type="PANTHER" id="PTHR15263">
    <property type="entry name" value="I-KAPPA-B-LIKE PROTEIN IKBL"/>
    <property type="match status" value="1"/>
</dbReference>
<dbReference type="PANTHER" id="PTHR15263:SF1">
    <property type="entry name" value="NF-KAPPA-B INHIBITOR-LIKE PROTEIN 1"/>
    <property type="match status" value="1"/>
</dbReference>
<evidence type="ECO:0000313" key="7">
    <source>
        <dbReference type="EMBL" id="KAF7318742.1"/>
    </source>
</evidence>
<reference evidence="7" key="1">
    <citation type="submission" date="2020-05" db="EMBL/GenBank/DDBJ databases">
        <title>Mycena genomes resolve the evolution of fungal bioluminescence.</title>
        <authorList>
            <person name="Tsai I.J."/>
        </authorList>
    </citation>
    <scope>NUCLEOTIDE SEQUENCE</scope>
    <source>
        <strain evidence="7">110903Hualien_Pintung</strain>
    </source>
</reference>
<evidence type="ECO:0000256" key="5">
    <source>
        <dbReference type="ARBA" id="ARBA00023242"/>
    </source>
</evidence>
<organism evidence="7 8">
    <name type="scientific">Mycena chlorophos</name>
    <name type="common">Agaric fungus</name>
    <name type="synonym">Agaricus chlorophos</name>
    <dbReference type="NCBI Taxonomy" id="658473"/>
    <lineage>
        <taxon>Eukaryota</taxon>
        <taxon>Fungi</taxon>
        <taxon>Dikarya</taxon>
        <taxon>Basidiomycota</taxon>
        <taxon>Agaricomycotina</taxon>
        <taxon>Agaricomycetes</taxon>
        <taxon>Agaricomycetidae</taxon>
        <taxon>Agaricales</taxon>
        <taxon>Marasmiineae</taxon>
        <taxon>Mycenaceae</taxon>
        <taxon>Mycena</taxon>
    </lineage>
</organism>
<evidence type="ECO:0000256" key="6">
    <source>
        <dbReference type="SAM" id="MobiDB-lite"/>
    </source>
</evidence>
<evidence type="ECO:0000256" key="2">
    <source>
        <dbReference type="ARBA" id="ARBA00022553"/>
    </source>
</evidence>
<name>A0A8H6TL92_MYCCL</name>
<keyword evidence="4" id="KW-0040">ANK repeat</keyword>
<keyword evidence="3" id="KW-0677">Repeat</keyword>
<comment type="subcellular location">
    <subcellularLocation>
        <location evidence="1">Nucleus</location>
    </subcellularLocation>
</comment>
<gene>
    <name evidence="7" type="ORF">HMN09_00386500</name>
</gene>
<evidence type="ECO:0000313" key="8">
    <source>
        <dbReference type="Proteomes" id="UP000613580"/>
    </source>
</evidence>
<keyword evidence="2" id="KW-0597">Phosphoprotein</keyword>
<evidence type="ECO:0000256" key="1">
    <source>
        <dbReference type="ARBA" id="ARBA00004123"/>
    </source>
</evidence>
<sequence length="353" mass="40625">MYSRGSKPPPPSWTRTSFAAAPPKTCAGFHWNGSECTARVGGSDFCDLHAKQGMWTDRRTWCISAGERYEHAQDRRCSGLTQKWALCRNRIAAGSFRYCHLHGNQQLPTGLPVSSAPEYESPMRSVVRARAREFDWLKERAEGGDYEEMRRQQRRRAQEREEYERAQRERERERRDWEQQQQQQQQSRSHARESAQDQQQGRAGQQESANRAPRVDEARARPTPSQPSGSDLVKQFLEKSAIFDMTCFSTQNPNSFARIPWPVVPRGSAPIRPQDVSAENVRAFCLLLATVHQQRHSTDRQLRLAMKQLTARFHSDRFNERRTTVSTIRDLNERALVLAAADVVVKTVNVFRG</sequence>
<proteinExistence type="predicted"/>
<feature type="compositionally biased region" description="Low complexity" evidence="6">
    <location>
        <begin position="179"/>
        <end position="188"/>
    </location>
</feature>
<feature type="compositionally biased region" description="Low complexity" evidence="6">
    <location>
        <begin position="196"/>
        <end position="206"/>
    </location>
</feature>
<evidence type="ECO:0000256" key="3">
    <source>
        <dbReference type="ARBA" id="ARBA00022737"/>
    </source>
</evidence>
<dbReference type="GO" id="GO:0043124">
    <property type="term" value="P:negative regulation of canonical NF-kappaB signal transduction"/>
    <property type="evidence" value="ECO:0007669"/>
    <property type="project" value="InterPro"/>
</dbReference>
<keyword evidence="8" id="KW-1185">Reference proteome</keyword>
<dbReference type="GO" id="GO:0005634">
    <property type="term" value="C:nucleus"/>
    <property type="evidence" value="ECO:0007669"/>
    <property type="project" value="UniProtKB-SubCell"/>
</dbReference>
<dbReference type="InterPro" id="IPR038753">
    <property type="entry name" value="NFKBIL1"/>
</dbReference>
<dbReference type="Proteomes" id="UP000613580">
    <property type="component" value="Unassembled WGS sequence"/>
</dbReference>
<comment type="caution">
    <text evidence="7">The sequence shown here is derived from an EMBL/GenBank/DDBJ whole genome shotgun (WGS) entry which is preliminary data.</text>
</comment>
<evidence type="ECO:0000256" key="4">
    <source>
        <dbReference type="ARBA" id="ARBA00023043"/>
    </source>
</evidence>